<feature type="region of interest" description="Disordered" evidence="4">
    <location>
        <begin position="95"/>
        <end position="114"/>
    </location>
</feature>
<dbReference type="InterPro" id="IPR017853">
    <property type="entry name" value="GH"/>
</dbReference>
<dbReference type="EC" id="3.2.1.21" evidence="7"/>
<dbReference type="InterPro" id="IPR019800">
    <property type="entry name" value="Glyco_hydro_3_AS"/>
</dbReference>
<dbReference type="STRING" id="454194.PYK22_03178"/>
<reference evidence="7 8" key="2">
    <citation type="submission" date="2015-01" db="EMBL/GenBank/DDBJ databases">
        <title>Complete genome sequence of Pyrinomonas methylaliphatogenes type strain K22T.</title>
        <authorList>
            <person name="Lee K.C.Y."/>
            <person name="Power J.F."/>
            <person name="Dunfield P.F."/>
            <person name="Morgan X.C."/>
            <person name="Huttenhower C."/>
            <person name="Stott M.B."/>
        </authorList>
    </citation>
    <scope>NUCLEOTIDE SEQUENCE [LARGE SCALE GENOMIC DNA]</scope>
    <source>
        <strain evidence="7 8">K22</strain>
    </source>
</reference>
<dbReference type="InterPro" id="IPR001764">
    <property type="entry name" value="Glyco_hydro_3_N"/>
</dbReference>
<dbReference type="Pfam" id="PF14310">
    <property type="entry name" value="Fn3-like"/>
    <property type="match status" value="1"/>
</dbReference>
<evidence type="ECO:0000256" key="3">
    <source>
        <dbReference type="RuleBase" id="RU361161"/>
    </source>
</evidence>
<dbReference type="FunFam" id="2.60.40.10:FF:000495">
    <property type="entry name" value="Periplasmic beta-glucosidase"/>
    <property type="match status" value="1"/>
</dbReference>
<dbReference type="GO" id="GO:0009251">
    <property type="term" value="P:glucan catabolic process"/>
    <property type="evidence" value="ECO:0007669"/>
    <property type="project" value="TreeGrafter"/>
</dbReference>
<dbReference type="InterPro" id="IPR051915">
    <property type="entry name" value="Cellulose_Degrad_GH3"/>
</dbReference>
<dbReference type="InterPro" id="IPR013783">
    <property type="entry name" value="Ig-like_fold"/>
</dbReference>
<dbReference type="EMBL" id="CBXV010000009">
    <property type="protein sequence ID" value="CDM67129.1"/>
    <property type="molecule type" value="Genomic_DNA"/>
</dbReference>
<dbReference type="Pfam" id="PF01915">
    <property type="entry name" value="Glyco_hydro_3_C"/>
    <property type="match status" value="1"/>
</dbReference>
<dbReference type="Pfam" id="PF00933">
    <property type="entry name" value="Glyco_hydro_3"/>
    <property type="match status" value="1"/>
</dbReference>
<dbReference type="SUPFAM" id="SSF51445">
    <property type="entry name" value="(Trans)glycosidases"/>
    <property type="match status" value="1"/>
</dbReference>
<accession>A0A0B6X3R5</accession>
<keyword evidence="5" id="KW-0732">Signal</keyword>
<dbReference type="PROSITE" id="PS00775">
    <property type="entry name" value="GLYCOSYL_HYDROL_F3"/>
    <property type="match status" value="1"/>
</dbReference>
<comment type="similarity">
    <text evidence="1 3">Belongs to the glycosyl hydrolase 3 family.</text>
</comment>
<organism evidence="7 8">
    <name type="scientific">Pyrinomonas methylaliphatogenes</name>
    <dbReference type="NCBI Taxonomy" id="454194"/>
    <lineage>
        <taxon>Bacteria</taxon>
        <taxon>Pseudomonadati</taxon>
        <taxon>Acidobacteriota</taxon>
        <taxon>Blastocatellia</taxon>
        <taxon>Blastocatellales</taxon>
        <taxon>Pyrinomonadaceae</taxon>
        <taxon>Pyrinomonas</taxon>
    </lineage>
</organism>
<dbReference type="Proteomes" id="UP000031518">
    <property type="component" value="Unassembled WGS sequence"/>
</dbReference>
<keyword evidence="8" id="KW-1185">Reference proteome</keyword>
<evidence type="ECO:0000256" key="1">
    <source>
        <dbReference type="ARBA" id="ARBA00005336"/>
    </source>
</evidence>
<dbReference type="PRINTS" id="PR00133">
    <property type="entry name" value="GLHYDRLASE3"/>
</dbReference>
<dbReference type="PANTHER" id="PTHR30620:SF123">
    <property type="entry name" value="BETA-XYLOSIDASE"/>
    <property type="match status" value="1"/>
</dbReference>
<proteinExistence type="inferred from homology"/>
<feature type="domain" description="Fibronectin type III-like" evidence="6">
    <location>
        <begin position="714"/>
        <end position="783"/>
    </location>
</feature>
<dbReference type="GO" id="GO:0008422">
    <property type="term" value="F:beta-glucosidase activity"/>
    <property type="evidence" value="ECO:0007669"/>
    <property type="project" value="UniProtKB-EC"/>
</dbReference>
<dbReference type="InterPro" id="IPR002772">
    <property type="entry name" value="Glyco_hydro_3_C"/>
</dbReference>
<feature type="signal peptide" evidence="5">
    <location>
        <begin position="1"/>
        <end position="20"/>
    </location>
</feature>
<gene>
    <name evidence="7" type="ORF">PYK22_03178</name>
</gene>
<protein>
    <submittedName>
        <fullName evidence="7">Beta-glucosidase-like glycosyl hydrolase</fullName>
        <ecNumber evidence="7">3.2.1.21</ecNumber>
    </submittedName>
</protein>
<dbReference type="Gene3D" id="2.60.40.10">
    <property type="entry name" value="Immunoglobulins"/>
    <property type="match status" value="1"/>
</dbReference>
<reference evidence="7 8" key="1">
    <citation type="submission" date="2013-12" db="EMBL/GenBank/DDBJ databases">
        <authorList>
            <person name="Stott M."/>
        </authorList>
    </citation>
    <scope>NUCLEOTIDE SEQUENCE [LARGE SCALE GENOMIC DNA]</scope>
    <source>
        <strain evidence="7 8">K22</strain>
    </source>
</reference>
<feature type="chain" id="PRO_5002110484" evidence="5">
    <location>
        <begin position="21"/>
        <end position="798"/>
    </location>
</feature>
<keyword evidence="2 3" id="KW-0378">Hydrolase</keyword>
<name>A0A0B6X3R5_9BACT</name>
<dbReference type="InterPro" id="IPR036881">
    <property type="entry name" value="Glyco_hydro_3_C_sf"/>
</dbReference>
<evidence type="ECO:0000256" key="5">
    <source>
        <dbReference type="SAM" id="SignalP"/>
    </source>
</evidence>
<evidence type="ECO:0000256" key="2">
    <source>
        <dbReference type="ARBA" id="ARBA00022801"/>
    </source>
</evidence>
<dbReference type="PANTHER" id="PTHR30620">
    <property type="entry name" value="PERIPLASMIC BETA-GLUCOSIDASE-RELATED"/>
    <property type="match status" value="1"/>
</dbReference>
<evidence type="ECO:0000259" key="6">
    <source>
        <dbReference type="SMART" id="SM01217"/>
    </source>
</evidence>
<evidence type="ECO:0000313" key="7">
    <source>
        <dbReference type="EMBL" id="CDM67129.1"/>
    </source>
</evidence>
<dbReference type="InterPro" id="IPR036962">
    <property type="entry name" value="Glyco_hydro_3_N_sf"/>
</dbReference>
<dbReference type="Gene3D" id="3.20.20.300">
    <property type="entry name" value="Glycoside hydrolase, family 3, N-terminal domain"/>
    <property type="match status" value="1"/>
</dbReference>
<dbReference type="Gene3D" id="3.40.50.1700">
    <property type="entry name" value="Glycoside hydrolase family 3 C-terminal domain"/>
    <property type="match status" value="1"/>
</dbReference>
<dbReference type="RefSeq" id="WP_041979371.1">
    <property type="nucleotide sequence ID" value="NZ_CBXV010000009.1"/>
</dbReference>
<evidence type="ECO:0000313" key="8">
    <source>
        <dbReference type="Proteomes" id="UP000031518"/>
    </source>
</evidence>
<dbReference type="AlphaFoldDB" id="A0A0B6X3R5"/>
<evidence type="ECO:0000256" key="4">
    <source>
        <dbReference type="SAM" id="MobiDB-lite"/>
    </source>
</evidence>
<dbReference type="SUPFAM" id="SSF52279">
    <property type="entry name" value="Beta-D-glucan exohydrolase, C-terminal domain"/>
    <property type="match status" value="1"/>
</dbReference>
<keyword evidence="3 7" id="KW-0326">Glycosidase</keyword>
<dbReference type="SMART" id="SM01217">
    <property type="entry name" value="Fn3_like"/>
    <property type="match status" value="1"/>
</dbReference>
<dbReference type="InterPro" id="IPR026891">
    <property type="entry name" value="Fn3-like"/>
</dbReference>
<sequence length="798" mass="88677" precursor="true">MRRRIAMLLCLIITTLHLPAIEAQEQMDYRNPQLPIERRVKDLLSRMTLEEKVAQLQSLWVATSSQDFMNARGEFAPSERLQQLLRYGIGEISGPIGMEPDLPNQSGPTKRKSPREQAVFTNQLQRYIIEHNRLGIPAIFHEEALHGLAVPDATSFPQAIALASTWDVDLVREVFTVAAREARSRGIHQVLTPVLDLGREPRWGRIEETYSEDPYLVARMGVAAVRGFQGEGPNIDRQHVIATLKHFAAHGQPEGGTNIAPANYSERILREQFFYPFQAAVTEAGAMSVMASYNEIDGIPSHANRWLLGKILRGEWGFKGFVVSDYFGINELITRHHVAADPAEAARKALTAGVDIELPFVQTYSTLVQQVKSGAIPVELIDRAVARILEAKFRLGLFENPYVDPDEAERISESPEHRALALRAAHEAIILLKNEGGLVPLDRNKIKTLAVIGPNAARVELGGYSSYPAYRISILDGIKRKVGDSIKVLYAEGCKITAGVPQRGGEPNWWNDDVRLSDPAEDARKIAEAVEVAKAADVVLLVVGDNVETSREGWSENHLGDRDSLDLVGRQNDLVKAVVETGKPVIVFLINGRPLTINYIAEHVPAIFEGWYLGQETGTAVADVLFGDYNPAGRLPVTIPRSVGQLPVYYYHKPSAKRGYLFTSKEPLFPFGHGLSYTTFKYGNLRLSKDRIRPDEPVTVSVEVTNTGARAGDEVVQLYIRDQVSSVTRPVKELKDFARINLKPGETRTVQFTLTPEKLSFLDEEMRRVVEPGKFDIMVGPSSSDEKLLRAVLEVVAK</sequence>
<dbReference type="OrthoDB" id="9805821at2"/>